<evidence type="ECO:0000313" key="2">
    <source>
        <dbReference type="EMBL" id="AXR76402.1"/>
    </source>
</evidence>
<reference evidence="3" key="3">
    <citation type="journal article" date="2019" name="Int. J. Syst. Evol. Microbiol.">
        <title>Natronolimnobius sulfurireducens sp. nov. and Halalkaliarchaeum desulfuricum gen. nov., sp. nov., the first sulfur-respiring alkaliphilic haloarchaea from hypersaline alkaline lakes.</title>
        <authorList>
            <person name="Sorokin D.Y."/>
            <person name="Yakimov M."/>
            <person name="Messina E."/>
            <person name="Merkel A.Y."/>
            <person name="Bale N.J."/>
            <person name="Sinninghe Damste J.S."/>
        </authorList>
    </citation>
    <scope>NUCLEOTIDE SEQUENCE</scope>
    <source>
        <strain evidence="3">AArc-Mg</strain>
        <strain evidence="2">AArc1</strain>
    </source>
</reference>
<sequence>MSDSDAGDDEGIDKEALREELREKYERDEREREATQRMSDLLLKGATMTNAHCGTCGDPLFQQNGTTFCPGCHGGPEAVEGTGLEDATDDGASDQGTPDAGKPGTDAEPSLADEPAPSPDRPSEDGPTGPVDRRQRAPDPDSDATADVERVSSTGSSPTRNDRQPVRPKPRAASTSEFETARDSLQRALEKFAAEAASTDDPRYARECLEAAREASETLSTLR</sequence>
<dbReference type="RefSeq" id="WP_117362578.1">
    <property type="nucleotide sequence ID" value="NZ_CP024047.1"/>
</dbReference>
<dbReference type="Pfam" id="PF06677">
    <property type="entry name" value="Auto_anti-p27"/>
    <property type="match status" value="1"/>
</dbReference>
<dbReference type="InterPro" id="IPR051888">
    <property type="entry name" value="UPF0148_domain"/>
</dbReference>
<dbReference type="AlphaFoldDB" id="A0A346PKN5"/>
<dbReference type="Proteomes" id="UP000258613">
    <property type="component" value="Chromosome"/>
</dbReference>
<accession>A0A346PA57</accession>
<dbReference type="KEGG" id="nan:AArc1_0048"/>
<gene>
    <name evidence="2" type="ORF">AArc1_0048</name>
    <name evidence="3" type="ORF">AArcMg_0047</name>
</gene>
<proteinExistence type="predicted"/>
<dbReference type="Proteomes" id="UP000258707">
    <property type="component" value="Chromosome"/>
</dbReference>
<dbReference type="GeneID" id="37640538"/>
<evidence type="ECO:0000313" key="5">
    <source>
        <dbReference type="Proteomes" id="UP000258707"/>
    </source>
</evidence>
<evidence type="ECO:0000256" key="1">
    <source>
        <dbReference type="SAM" id="MobiDB-lite"/>
    </source>
</evidence>
<dbReference type="OrthoDB" id="26305at2157"/>
<protein>
    <submittedName>
        <fullName evidence="2">Putative Zn-finger containing protein</fullName>
    </submittedName>
</protein>
<evidence type="ECO:0000313" key="4">
    <source>
        <dbReference type="Proteomes" id="UP000258613"/>
    </source>
</evidence>
<dbReference type="PANTHER" id="PTHR16537:SF1">
    <property type="entry name" value="PROTEIN ZNRD2"/>
    <property type="match status" value="1"/>
</dbReference>
<dbReference type="PANTHER" id="PTHR16537">
    <property type="entry name" value="SJOEGREN SYNDROME/SCLERODERMA AUTOANTIGEN 1"/>
    <property type="match status" value="1"/>
</dbReference>
<evidence type="ECO:0000313" key="3">
    <source>
        <dbReference type="EMBL" id="AXR80080.1"/>
    </source>
</evidence>
<feature type="region of interest" description="Disordered" evidence="1">
    <location>
        <begin position="1"/>
        <end position="184"/>
    </location>
</feature>
<feature type="compositionally biased region" description="Basic and acidic residues" evidence="1">
    <location>
        <begin position="13"/>
        <end position="35"/>
    </location>
</feature>
<organism evidence="3 4">
    <name type="scientific">Natrarchaeobaculum sulfurireducens</name>
    <dbReference type="NCBI Taxonomy" id="2044521"/>
    <lineage>
        <taxon>Archaea</taxon>
        <taxon>Methanobacteriati</taxon>
        <taxon>Methanobacteriota</taxon>
        <taxon>Stenosarchaea group</taxon>
        <taxon>Halobacteria</taxon>
        <taxon>Halobacteriales</taxon>
        <taxon>Natrialbaceae</taxon>
        <taxon>Natrarchaeobaculum</taxon>
    </lineage>
</organism>
<dbReference type="EMBL" id="CP027033">
    <property type="protein sequence ID" value="AXR80080.1"/>
    <property type="molecule type" value="Genomic_DNA"/>
</dbReference>
<dbReference type="EMBL" id="CP024047">
    <property type="protein sequence ID" value="AXR76402.1"/>
    <property type="molecule type" value="Genomic_DNA"/>
</dbReference>
<dbReference type="InterPro" id="IPR009563">
    <property type="entry name" value="SSSCA1"/>
</dbReference>
<reference evidence="5" key="1">
    <citation type="submission" date="2017-10" db="EMBL/GenBank/DDBJ databases">
        <title>Phenotypic and genomic properties of facultatively anaerobic sulfur-reducing natronoarchaea from hypersaline soda lakes.</title>
        <authorList>
            <person name="Sorokin D.Y."/>
            <person name="Kublanov I.V."/>
            <person name="Roman P."/>
            <person name="Sinninghe Damste J.S."/>
            <person name="Golyshin P.N."/>
            <person name="Rojo D."/>
            <person name="Ciordia S."/>
            <person name="Mena Md.C."/>
            <person name="Ferrer M."/>
            <person name="Messina E."/>
            <person name="Smedile F."/>
            <person name="La Spada G."/>
            <person name="La Cono V."/>
            <person name="Yakimov M.M."/>
        </authorList>
    </citation>
    <scope>NUCLEOTIDE SEQUENCE [LARGE SCALE GENOMIC DNA]</scope>
    <source>
        <strain evidence="5">AArc1</strain>
    </source>
</reference>
<dbReference type="KEGG" id="nag:AArcMg_0047"/>
<keyword evidence="4" id="KW-1185">Reference proteome</keyword>
<name>A0A346PKN5_9EURY</name>
<reference evidence="4" key="2">
    <citation type="submission" date="2018-02" db="EMBL/GenBank/DDBJ databases">
        <title>Phenotypic and genomic properties of facultatively anaerobic sulfur-reducing natronoarchaea from hypersaline soda lakes.</title>
        <authorList>
            <person name="Sorokin D.Y."/>
            <person name="Kublanov I.V."/>
            <person name="Roman P."/>
            <person name="Sinninghe Damste J.S."/>
            <person name="Golyshin P.N."/>
            <person name="Rojo D."/>
            <person name="Ciordia S."/>
            <person name="Mena M.D.C."/>
            <person name="Ferrer M."/>
            <person name="Messina E."/>
            <person name="Smedile F."/>
            <person name="La Spada G."/>
            <person name="La Cono V."/>
            <person name="Yakimov M.M."/>
        </authorList>
    </citation>
    <scope>NUCLEOTIDE SEQUENCE [LARGE SCALE GENOMIC DNA]</scope>
    <source>
        <strain evidence="4">AArc-Mg</strain>
    </source>
</reference>
<accession>A0A346PKN5</accession>
<feature type="compositionally biased region" description="Acidic residues" evidence="1">
    <location>
        <begin position="1"/>
        <end position="12"/>
    </location>
</feature>